<keyword evidence="2" id="KW-1185">Reference proteome</keyword>
<dbReference type="Gene3D" id="3.40.50.1000">
    <property type="entry name" value="HAD superfamily/HAD-like"/>
    <property type="match status" value="1"/>
</dbReference>
<gene>
    <name evidence="1" type="ORF">OCV99_02160</name>
</gene>
<dbReference type="InterPro" id="IPR023214">
    <property type="entry name" value="HAD_sf"/>
</dbReference>
<dbReference type="RefSeq" id="WP_158367685.1">
    <property type="nucleotide sequence ID" value="NZ_JAOQJU010000001.1"/>
</dbReference>
<dbReference type="InterPro" id="IPR036412">
    <property type="entry name" value="HAD-like_sf"/>
</dbReference>
<proteinExistence type="predicted"/>
<keyword evidence="1" id="KW-0378">Hydrolase</keyword>
<sequence>MRACIFDLDGTLTNTLESLTYSVNETLKEMGLRTISSEQCRQFVGNGARCLMKRALQVSGDENAGRLEEGMKVYGRIFGANCTYHVTPYEGIPEMLDELKKRGMKLGVLSNKPHGQTVDVAEKIFGSGMFDEIQGQSESLARKPDPAGVFYLLEKMQISKEECLYIGDSEVDIATGSAAGVKSVGVSWGFRSRETLKEAGAQIIIDVPQELLQYV</sequence>
<evidence type="ECO:0000313" key="1">
    <source>
        <dbReference type="EMBL" id="MCU6685366.1"/>
    </source>
</evidence>
<reference evidence="1 2" key="1">
    <citation type="journal article" date="2021" name="ISME Commun">
        <title>Automated analysis of genomic sequences facilitates high-throughput and comprehensive description of bacteria.</title>
        <authorList>
            <person name="Hitch T.C.A."/>
        </authorList>
    </citation>
    <scope>NUCLEOTIDE SEQUENCE [LARGE SCALE GENOMIC DNA]</scope>
    <source>
        <strain evidence="1 2">Sanger_03</strain>
    </source>
</reference>
<dbReference type="EMBL" id="JAOQJU010000001">
    <property type="protein sequence ID" value="MCU6685366.1"/>
    <property type="molecule type" value="Genomic_DNA"/>
</dbReference>
<dbReference type="SFLD" id="SFLDS00003">
    <property type="entry name" value="Haloacid_Dehalogenase"/>
    <property type="match status" value="1"/>
</dbReference>
<dbReference type="PANTHER" id="PTHR43434:SF1">
    <property type="entry name" value="PHOSPHOGLYCOLATE PHOSPHATASE"/>
    <property type="match status" value="1"/>
</dbReference>
<dbReference type="SFLD" id="SFLDG01129">
    <property type="entry name" value="C1.5:_HAD__Beta-PGM__Phosphata"/>
    <property type="match status" value="1"/>
</dbReference>
<dbReference type="InterPro" id="IPR050155">
    <property type="entry name" value="HAD-like_hydrolase_sf"/>
</dbReference>
<dbReference type="InterPro" id="IPR006439">
    <property type="entry name" value="HAD-SF_hydro_IA"/>
</dbReference>
<dbReference type="PANTHER" id="PTHR43434">
    <property type="entry name" value="PHOSPHOGLYCOLATE PHOSPHATASE"/>
    <property type="match status" value="1"/>
</dbReference>
<protein>
    <submittedName>
        <fullName evidence="1">HAD family hydrolase</fullName>
    </submittedName>
</protein>
<dbReference type="PRINTS" id="PR00413">
    <property type="entry name" value="HADHALOGNASE"/>
</dbReference>
<dbReference type="SUPFAM" id="SSF56784">
    <property type="entry name" value="HAD-like"/>
    <property type="match status" value="1"/>
</dbReference>
<dbReference type="NCBIfam" id="TIGR01549">
    <property type="entry name" value="HAD-SF-IA-v1"/>
    <property type="match status" value="1"/>
</dbReference>
<dbReference type="GO" id="GO:0016787">
    <property type="term" value="F:hydrolase activity"/>
    <property type="evidence" value="ECO:0007669"/>
    <property type="project" value="UniProtKB-KW"/>
</dbReference>
<dbReference type="SFLD" id="SFLDG01135">
    <property type="entry name" value="C1.5.6:_HAD__Beta-PGM__Phospha"/>
    <property type="match status" value="1"/>
</dbReference>
<accession>A0ABT2RJ51</accession>
<dbReference type="Pfam" id="PF13419">
    <property type="entry name" value="HAD_2"/>
    <property type="match status" value="1"/>
</dbReference>
<dbReference type="Proteomes" id="UP001652431">
    <property type="component" value="Unassembled WGS sequence"/>
</dbReference>
<dbReference type="NCBIfam" id="TIGR01509">
    <property type="entry name" value="HAD-SF-IA-v3"/>
    <property type="match status" value="1"/>
</dbReference>
<comment type="caution">
    <text evidence="1">The sequence shown here is derived from an EMBL/GenBank/DDBJ whole genome shotgun (WGS) entry which is preliminary data.</text>
</comment>
<dbReference type="InterPro" id="IPR023198">
    <property type="entry name" value="PGP-like_dom2"/>
</dbReference>
<dbReference type="InterPro" id="IPR041492">
    <property type="entry name" value="HAD_2"/>
</dbReference>
<organism evidence="1 2">
    <name type="scientific">Dorea acetigenes</name>
    <dbReference type="NCBI Taxonomy" id="2981787"/>
    <lineage>
        <taxon>Bacteria</taxon>
        <taxon>Bacillati</taxon>
        <taxon>Bacillota</taxon>
        <taxon>Clostridia</taxon>
        <taxon>Lachnospirales</taxon>
        <taxon>Lachnospiraceae</taxon>
        <taxon>Dorea</taxon>
    </lineage>
</organism>
<name>A0ABT2RJ51_9FIRM</name>
<evidence type="ECO:0000313" key="2">
    <source>
        <dbReference type="Proteomes" id="UP001652431"/>
    </source>
</evidence>
<dbReference type="Gene3D" id="1.10.150.240">
    <property type="entry name" value="Putative phosphatase, domain 2"/>
    <property type="match status" value="1"/>
</dbReference>